<proteinExistence type="inferred from homology"/>
<evidence type="ECO:0000259" key="13">
    <source>
        <dbReference type="Pfam" id="PF02768"/>
    </source>
</evidence>
<dbReference type="Gene3D" id="3.70.10.10">
    <property type="match status" value="1"/>
</dbReference>
<dbReference type="GO" id="GO:0009360">
    <property type="term" value="C:DNA polymerase III complex"/>
    <property type="evidence" value="ECO:0007669"/>
    <property type="project" value="InterPro"/>
</dbReference>
<dbReference type="InterPro" id="IPR046938">
    <property type="entry name" value="DNA_clamp_sf"/>
</dbReference>
<evidence type="ECO:0000256" key="10">
    <source>
        <dbReference type="PIRNR" id="PIRNR000804"/>
    </source>
</evidence>
<feature type="domain" description="DNA polymerase III beta sliding clamp central" evidence="12">
    <location>
        <begin position="131"/>
        <end position="240"/>
    </location>
</feature>
<dbReference type="GO" id="GO:0005737">
    <property type="term" value="C:cytoplasm"/>
    <property type="evidence" value="ECO:0007669"/>
    <property type="project" value="UniProtKB-SubCell"/>
</dbReference>
<evidence type="ECO:0000256" key="6">
    <source>
        <dbReference type="ARBA" id="ARBA00022695"/>
    </source>
</evidence>
<evidence type="ECO:0000256" key="3">
    <source>
        <dbReference type="ARBA" id="ARBA00021035"/>
    </source>
</evidence>
<evidence type="ECO:0000313" key="14">
    <source>
        <dbReference type="EMBL" id="NGP87516.1"/>
    </source>
</evidence>
<accession>A0A6M1SVA7</accession>
<dbReference type="GO" id="GO:0003887">
    <property type="term" value="F:DNA-directed DNA polymerase activity"/>
    <property type="evidence" value="ECO:0007669"/>
    <property type="project" value="UniProtKB-UniRule"/>
</dbReference>
<comment type="subunit">
    <text evidence="10">Forms a ring-shaped head-to-tail homodimer around DNA.</text>
</comment>
<reference evidence="14 15" key="1">
    <citation type="submission" date="2020-02" db="EMBL/GenBank/DDBJ databases">
        <title>Aliifodinibius halophilus 2W32, complete genome.</title>
        <authorList>
            <person name="Li Y."/>
            <person name="Wu S."/>
        </authorList>
    </citation>
    <scope>NUCLEOTIDE SEQUENCE [LARGE SCALE GENOMIC DNA]</scope>
    <source>
        <strain evidence="14 15">2W32</strain>
    </source>
</reference>
<dbReference type="GO" id="GO:0006271">
    <property type="term" value="P:DNA strand elongation involved in DNA replication"/>
    <property type="evidence" value="ECO:0007669"/>
    <property type="project" value="TreeGrafter"/>
</dbReference>
<keyword evidence="4 10" id="KW-0963">Cytoplasm</keyword>
<evidence type="ECO:0000256" key="2">
    <source>
        <dbReference type="ARBA" id="ARBA00010752"/>
    </source>
</evidence>
<feature type="domain" description="DNA polymerase III beta sliding clamp C-terminal" evidence="13">
    <location>
        <begin position="243"/>
        <end position="360"/>
    </location>
</feature>
<dbReference type="Proteomes" id="UP000479132">
    <property type="component" value="Unassembled WGS sequence"/>
</dbReference>
<comment type="function">
    <text evidence="10">Confers DNA tethering and processivity to DNA polymerases and other proteins. Acts as a clamp, forming a ring around DNA (a reaction catalyzed by the clamp-loading complex) which diffuses in an ATP-independent manner freely and bidirectionally along dsDNA. Initially characterized for its ability to contact the catalytic subunit of DNA polymerase III (Pol III), a complex, multichain enzyme responsible for most of the replicative synthesis in bacteria; Pol III exhibits 3'-5' exonuclease proofreading activity. The beta chain is required for initiation of replication as well as for processivity of DNA replication.</text>
</comment>
<keyword evidence="15" id="KW-1185">Reference proteome</keyword>
<keyword evidence="8 10" id="KW-0239">DNA-directed DNA polymerase</keyword>
<dbReference type="GO" id="GO:0003677">
    <property type="term" value="F:DNA binding"/>
    <property type="evidence" value="ECO:0007669"/>
    <property type="project" value="UniProtKB-UniRule"/>
</dbReference>
<evidence type="ECO:0000259" key="12">
    <source>
        <dbReference type="Pfam" id="PF02767"/>
    </source>
</evidence>
<organism evidence="14 15">
    <name type="scientific">Fodinibius halophilus</name>
    <dbReference type="NCBI Taxonomy" id="1736908"/>
    <lineage>
        <taxon>Bacteria</taxon>
        <taxon>Pseudomonadati</taxon>
        <taxon>Balneolota</taxon>
        <taxon>Balneolia</taxon>
        <taxon>Balneolales</taxon>
        <taxon>Balneolaceae</taxon>
        <taxon>Fodinibius</taxon>
    </lineage>
</organism>
<comment type="similarity">
    <text evidence="2 10">Belongs to the beta sliding clamp family.</text>
</comment>
<dbReference type="AlphaFoldDB" id="A0A6M1SVA7"/>
<keyword evidence="5 10" id="KW-0808">Transferase</keyword>
<dbReference type="CDD" id="cd00140">
    <property type="entry name" value="beta_clamp"/>
    <property type="match status" value="1"/>
</dbReference>
<gene>
    <name evidence="14" type="primary">dnaN</name>
    <name evidence="14" type="ORF">G3569_04050</name>
</gene>
<protein>
    <recommendedName>
        <fullName evidence="3 10">Beta sliding clamp</fullName>
    </recommendedName>
</protein>
<dbReference type="InterPro" id="IPR022634">
    <property type="entry name" value="DNA_polIII_beta_N"/>
</dbReference>
<dbReference type="Gene3D" id="3.10.150.10">
    <property type="entry name" value="DNA Polymerase III, subunit A, domain 2"/>
    <property type="match status" value="1"/>
</dbReference>
<feature type="domain" description="DNA polymerase III beta sliding clamp N-terminal" evidence="11">
    <location>
        <begin position="1"/>
        <end position="119"/>
    </location>
</feature>
<dbReference type="Pfam" id="PF02767">
    <property type="entry name" value="DNA_pol3_beta_2"/>
    <property type="match status" value="1"/>
</dbReference>
<evidence type="ECO:0000256" key="4">
    <source>
        <dbReference type="ARBA" id="ARBA00022490"/>
    </source>
</evidence>
<dbReference type="PANTHER" id="PTHR30478">
    <property type="entry name" value="DNA POLYMERASE III SUBUNIT BETA"/>
    <property type="match status" value="1"/>
</dbReference>
<keyword evidence="6 10" id="KW-0548">Nucleotidyltransferase</keyword>
<evidence type="ECO:0000313" key="15">
    <source>
        <dbReference type="Proteomes" id="UP000479132"/>
    </source>
</evidence>
<keyword evidence="7 10" id="KW-0235">DNA replication</keyword>
<evidence type="ECO:0000256" key="9">
    <source>
        <dbReference type="ARBA" id="ARBA00023125"/>
    </source>
</evidence>
<dbReference type="SUPFAM" id="SSF55979">
    <property type="entry name" value="DNA clamp"/>
    <property type="match status" value="3"/>
</dbReference>
<evidence type="ECO:0000256" key="8">
    <source>
        <dbReference type="ARBA" id="ARBA00022932"/>
    </source>
</evidence>
<sequence>MKFNVSSNELVNALSAVSGAVPNKATLPILETILFESDGNQLRLTATDLEISIIESMDADIDDGGAVAIPARRLIETLRQLPDIPVAFEVDEKFNIKFRTDKGTYKLVGEDPDEFPEVPNLNDGQKLETSKDVILNAIDKTLFAVSNDDLRPAMMGVYFDIGAEESKFVATDGHRLVKYIKHDLTSDTEVDFIVPEKALNLVKKALHDEECVMTITEDHVRFKSGNTIVITRLINEQYPNYESVIPKDNEKELFINKEQMLATVKRVAIFSSSTTRQIRLQLNPDNLTIRAEDIDMSSEAKETIACEYSNDEMEIGFNAKYLADVLGNVDGDEVYFEFSTPNRAGIVKPSEEEEDEEILMLVMPVMLNTYA</sequence>
<evidence type="ECO:0000256" key="1">
    <source>
        <dbReference type="ARBA" id="ARBA00004496"/>
    </source>
</evidence>
<dbReference type="PANTHER" id="PTHR30478:SF0">
    <property type="entry name" value="BETA SLIDING CLAMP"/>
    <property type="match status" value="1"/>
</dbReference>
<comment type="subcellular location">
    <subcellularLocation>
        <location evidence="1 10">Cytoplasm</location>
    </subcellularLocation>
</comment>
<dbReference type="NCBIfam" id="TIGR00663">
    <property type="entry name" value="dnan"/>
    <property type="match status" value="1"/>
</dbReference>
<dbReference type="RefSeq" id="WP_165266337.1">
    <property type="nucleotide sequence ID" value="NZ_JAALLS010000003.1"/>
</dbReference>
<evidence type="ECO:0000256" key="5">
    <source>
        <dbReference type="ARBA" id="ARBA00022679"/>
    </source>
</evidence>
<dbReference type="GO" id="GO:0008408">
    <property type="term" value="F:3'-5' exonuclease activity"/>
    <property type="evidence" value="ECO:0007669"/>
    <property type="project" value="InterPro"/>
</dbReference>
<evidence type="ECO:0000256" key="7">
    <source>
        <dbReference type="ARBA" id="ARBA00022705"/>
    </source>
</evidence>
<name>A0A6M1SVA7_9BACT</name>
<comment type="caution">
    <text evidence="14">The sequence shown here is derived from an EMBL/GenBank/DDBJ whole genome shotgun (WGS) entry which is preliminary data.</text>
</comment>
<dbReference type="Pfam" id="PF00712">
    <property type="entry name" value="DNA_pol3_beta"/>
    <property type="match status" value="1"/>
</dbReference>
<dbReference type="InterPro" id="IPR001001">
    <property type="entry name" value="DNA_polIII_beta"/>
</dbReference>
<dbReference type="SMART" id="SM00480">
    <property type="entry name" value="POL3Bc"/>
    <property type="match status" value="1"/>
</dbReference>
<dbReference type="EMBL" id="JAALLS010000003">
    <property type="protein sequence ID" value="NGP87516.1"/>
    <property type="molecule type" value="Genomic_DNA"/>
</dbReference>
<dbReference type="Pfam" id="PF02768">
    <property type="entry name" value="DNA_pol3_beta_3"/>
    <property type="match status" value="1"/>
</dbReference>
<evidence type="ECO:0000259" key="11">
    <source>
        <dbReference type="Pfam" id="PF00712"/>
    </source>
</evidence>
<dbReference type="InterPro" id="IPR022635">
    <property type="entry name" value="DNA_polIII_beta_C"/>
</dbReference>
<dbReference type="PIRSF" id="PIRSF000804">
    <property type="entry name" value="DNA_pol_III_b"/>
    <property type="match status" value="1"/>
</dbReference>
<keyword evidence="9" id="KW-0238">DNA-binding</keyword>
<dbReference type="InterPro" id="IPR022637">
    <property type="entry name" value="DNA_polIII_beta_cen"/>
</dbReference>